<organism evidence="10 11">
    <name type="scientific">Tissierella praeacuta DSM 18095</name>
    <dbReference type="NCBI Taxonomy" id="1123404"/>
    <lineage>
        <taxon>Bacteria</taxon>
        <taxon>Bacillati</taxon>
        <taxon>Bacillota</taxon>
        <taxon>Tissierellia</taxon>
        <taxon>Tissierellales</taxon>
        <taxon>Tissierellaceae</taxon>
        <taxon>Tissierella</taxon>
    </lineage>
</organism>
<dbReference type="FunFam" id="3.40.50.300:FF:000127">
    <property type="entry name" value="Ribose import ATP-binding protein RbsA"/>
    <property type="match status" value="1"/>
</dbReference>
<feature type="domain" description="ABC transporter" evidence="9">
    <location>
        <begin position="258"/>
        <end position="502"/>
    </location>
</feature>
<dbReference type="EMBL" id="FQTY01000001">
    <property type="protein sequence ID" value="SHE28175.1"/>
    <property type="molecule type" value="Genomic_DNA"/>
</dbReference>
<sequence>MNEYIVEMTNISKHFGDVRAVIDGQFNLKKGEIHSLIGENGAGKSTMMKMLYGIYGNDSGSIKINGKEFTGLTPAKAIANGVGMVHQEFMLVKELTVLENIILGFEPRKNITIDFDKARKDIQEYIDIYNMDIQPNKRINQISLGEAQRVEIIKTLYRGAEIVILDEPTAVLTPQECVKFFEILRNMKADGKSIVFISHKLNEVMEISDRVTVMRNGKFVSSVEKKDTNTAELAKMMVGREVFLKVEKKKSNIGDVVLKVDDIWTSGEKELSKIRGISMDVKAGEIVGIAGIDGNGQSELIEAIAGLRKVEKGIVNLDGKNITNLTPLKIRKLGLAHVPEDRNLRGLNRGLSIMDNMVAAKIDKRPFVRGIALNKKAIASFSKDLIERFDVRPTDPNILTQALSGGNAQKIVVAREVDADGKLLIASQPTRGVDIGAIESIRKILNEEKAKGKAILLVSADLEEILSLSDRIVVMYEGKITGILNAEDANEDNIGLLMMGGVAKNKDSAEMGGSH</sequence>
<dbReference type="Pfam" id="PF00005">
    <property type="entry name" value="ABC_tran"/>
    <property type="match status" value="2"/>
</dbReference>
<keyword evidence="8" id="KW-0472">Membrane</keyword>
<evidence type="ECO:0000256" key="7">
    <source>
        <dbReference type="ARBA" id="ARBA00022967"/>
    </source>
</evidence>
<keyword evidence="10" id="KW-0762">Sugar transport</keyword>
<evidence type="ECO:0000256" key="6">
    <source>
        <dbReference type="ARBA" id="ARBA00022840"/>
    </source>
</evidence>
<evidence type="ECO:0000256" key="3">
    <source>
        <dbReference type="ARBA" id="ARBA00022475"/>
    </source>
</evidence>
<dbReference type="SMART" id="SM00382">
    <property type="entry name" value="AAA"/>
    <property type="match status" value="1"/>
</dbReference>
<dbReference type="InterPro" id="IPR003439">
    <property type="entry name" value="ABC_transporter-like_ATP-bd"/>
</dbReference>
<evidence type="ECO:0000259" key="9">
    <source>
        <dbReference type="PROSITE" id="PS50893"/>
    </source>
</evidence>
<dbReference type="AlphaFoldDB" id="A0A1M4S7N7"/>
<dbReference type="CDD" id="cd03215">
    <property type="entry name" value="ABC_Carb_Monos_II"/>
    <property type="match status" value="1"/>
</dbReference>
<dbReference type="InterPro" id="IPR050107">
    <property type="entry name" value="ABC_carbohydrate_import_ATPase"/>
</dbReference>
<gene>
    <name evidence="10" type="ORF">SAMN02745784_00134</name>
</gene>
<evidence type="ECO:0000313" key="11">
    <source>
        <dbReference type="Proteomes" id="UP000184114"/>
    </source>
</evidence>
<name>A0A1M4S7N7_9FIRM</name>
<evidence type="ECO:0000256" key="1">
    <source>
        <dbReference type="ARBA" id="ARBA00004202"/>
    </source>
</evidence>
<dbReference type="PROSITE" id="PS00211">
    <property type="entry name" value="ABC_TRANSPORTER_1"/>
    <property type="match status" value="2"/>
</dbReference>
<evidence type="ECO:0000256" key="8">
    <source>
        <dbReference type="ARBA" id="ARBA00023136"/>
    </source>
</evidence>
<feature type="domain" description="ABC transporter" evidence="9">
    <location>
        <begin position="6"/>
        <end position="241"/>
    </location>
</feature>
<dbReference type="PROSITE" id="PS50893">
    <property type="entry name" value="ABC_TRANSPORTER_2"/>
    <property type="match status" value="2"/>
</dbReference>
<dbReference type="InterPro" id="IPR003593">
    <property type="entry name" value="AAA+_ATPase"/>
</dbReference>
<dbReference type="InterPro" id="IPR027417">
    <property type="entry name" value="P-loop_NTPase"/>
</dbReference>
<keyword evidence="6 10" id="KW-0067">ATP-binding</keyword>
<dbReference type="GO" id="GO:0005886">
    <property type="term" value="C:plasma membrane"/>
    <property type="evidence" value="ECO:0007669"/>
    <property type="project" value="UniProtKB-SubCell"/>
</dbReference>
<evidence type="ECO:0000256" key="2">
    <source>
        <dbReference type="ARBA" id="ARBA00022448"/>
    </source>
</evidence>
<keyword evidence="3" id="KW-1003">Cell membrane</keyword>
<proteinExistence type="predicted"/>
<keyword evidence="7" id="KW-1278">Translocase</keyword>
<accession>A0A1M4S7N7</accession>
<reference evidence="11" key="1">
    <citation type="submission" date="2016-11" db="EMBL/GenBank/DDBJ databases">
        <authorList>
            <person name="Varghese N."/>
            <person name="Submissions S."/>
        </authorList>
    </citation>
    <scope>NUCLEOTIDE SEQUENCE [LARGE SCALE GENOMIC DNA]</scope>
    <source>
        <strain evidence="11">DSM 18095</strain>
    </source>
</reference>
<dbReference type="Gene3D" id="3.40.50.300">
    <property type="entry name" value="P-loop containing nucleotide triphosphate hydrolases"/>
    <property type="match status" value="2"/>
</dbReference>
<evidence type="ECO:0000256" key="5">
    <source>
        <dbReference type="ARBA" id="ARBA00022741"/>
    </source>
</evidence>
<dbReference type="CDD" id="cd03216">
    <property type="entry name" value="ABC_Carb_Monos_I"/>
    <property type="match status" value="1"/>
</dbReference>
<dbReference type="PANTHER" id="PTHR43790">
    <property type="entry name" value="CARBOHYDRATE TRANSPORT ATP-BINDING PROTEIN MG119-RELATED"/>
    <property type="match status" value="1"/>
</dbReference>
<dbReference type="InterPro" id="IPR017871">
    <property type="entry name" value="ABC_transporter-like_CS"/>
</dbReference>
<evidence type="ECO:0000256" key="4">
    <source>
        <dbReference type="ARBA" id="ARBA00022737"/>
    </source>
</evidence>
<dbReference type="SUPFAM" id="SSF52540">
    <property type="entry name" value="P-loop containing nucleoside triphosphate hydrolases"/>
    <property type="match status" value="2"/>
</dbReference>
<dbReference type="GO" id="GO:0005524">
    <property type="term" value="F:ATP binding"/>
    <property type="evidence" value="ECO:0007669"/>
    <property type="project" value="UniProtKB-KW"/>
</dbReference>
<keyword evidence="2" id="KW-0813">Transport</keyword>
<dbReference type="PANTHER" id="PTHR43790:SF4">
    <property type="entry name" value="GUANOSINE IMPORT ATP-BINDING PROTEIN NUPO"/>
    <property type="match status" value="1"/>
</dbReference>
<comment type="subcellular location">
    <subcellularLocation>
        <location evidence="1">Cell membrane</location>
        <topology evidence="1">Peripheral membrane protein</topology>
    </subcellularLocation>
</comment>
<dbReference type="GeneID" id="90994828"/>
<dbReference type="Proteomes" id="UP000184114">
    <property type="component" value="Unassembled WGS sequence"/>
</dbReference>
<evidence type="ECO:0000313" key="10">
    <source>
        <dbReference type="EMBL" id="SHE28175.1"/>
    </source>
</evidence>
<keyword evidence="11" id="KW-1185">Reference proteome</keyword>
<dbReference type="RefSeq" id="WP_072971704.1">
    <property type="nucleotide sequence ID" value="NZ_FQTY01000001.1"/>
</dbReference>
<protein>
    <submittedName>
        <fullName evidence="10">Simple sugar transport system ATP-binding protein</fullName>
    </submittedName>
</protein>
<dbReference type="STRING" id="1123404.SAMN02745784_00134"/>
<dbReference type="GO" id="GO:0016887">
    <property type="term" value="F:ATP hydrolysis activity"/>
    <property type="evidence" value="ECO:0007669"/>
    <property type="project" value="InterPro"/>
</dbReference>
<keyword evidence="5" id="KW-0547">Nucleotide-binding</keyword>
<keyword evidence="4" id="KW-0677">Repeat</keyword>